<dbReference type="GO" id="GO:0016757">
    <property type="term" value="F:glycosyltransferase activity"/>
    <property type="evidence" value="ECO:0007669"/>
    <property type="project" value="UniProtKB-KW"/>
</dbReference>
<evidence type="ECO:0000256" key="2">
    <source>
        <dbReference type="ARBA" id="ARBA00022679"/>
    </source>
</evidence>
<dbReference type="InterPro" id="IPR001296">
    <property type="entry name" value="Glyco_trans_1"/>
</dbReference>
<dbReference type="PANTHER" id="PTHR12526:SF510">
    <property type="entry name" value="D-INOSITOL 3-PHOSPHATE GLYCOSYLTRANSFERASE"/>
    <property type="match status" value="1"/>
</dbReference>
<evidence type="ECO:0000256" key="1">
    <source>
        <dbReference type="ARBA" id="ARBA00022676"/>
    </source>
</evidence>
<reference evidence="6" key="1">
    <citation type="journal article" date="2019" name="Int. J. Syst. Evol. Microbiol.">
        <title>The Global Catalogue of Microorganisms (GCM) 10K type strain sequencing project: providing services to taxonomists for standard genome sequencing and annotation.</title>
        <authorList>
            <consortium name="The Broad Institute Genomics Platform"/>
            <consortium name="The Broad Institute Genome Sequencing Center for Infectious Disease"/>
            <person name="Wu L."/>
            <person name="Ma J."/>
        </authorList>
    </citation>
    <scope>NUCLEOTIDE SEQUENCE [LARGE SCALE GENOMIC DNA]</scope>
    <source>
        <strain evidence="6">CECT 7069</strain>
    </source>
</reference>
<feature type="domain" description="Glycosyl transferase family 4" evidence="4">
    <location>
        <begin position="29"/>
        <end position="185"/>
    </location>
</feature>
<gene>
    <name evidence="5" type="ORF">QWZ12_13330</name>
</gene>
<keyword evidence="2 5" id="KW-0808">Transferase</keyword>
<sequence length="397" mass="44631">MSKKPVIAFVHQNIPAQFRNLAPAMAAAGNDVYFITAGQGESRGTKRVQYQIDVKAEHPVVAQFTYAQRVTKALLHLQTELKVVPDLIIGHVGWGELMYVKDLYPKVPVLGYFEWYLRAQPLADFAPTEPVDRDAPFVFRMKNTANIHSADLCDAGLTPTHFQYASYPTSIQKKLNVIHDGIDTVSIRRPARGKLTLPDGRVLTSNDEVVTYVGRGLEPLRGFPTAIRAIAELCKTRPKAHFVIIGADEPAYGNPLPNGETHRQHLLAELEIDATRVHFLGRVPYTTFLDVLYVSSAHIYLTYPYFLSWSMLEAMAAECLVFGSRTPPVEEVIVDGHNGLLVDFHDAHALAERIRAVLERPRDYDHIRLEARRTILERYDLHGHCLPRQKALIASLL</sequence>
<proteinExistence type="predicted"/>
<evidence type="ECO:0000313" key="6">
    <source>
        <dbReference type="Proteomes" id="UP001224644"/>
    </source>
</evidence>
<organism evidence="5 6">
    <name type="scientific">Methylobacterium adhaesivum</name>
    <dbReference type="NCBI Taxonomy" id="333297"/>
    <lineage>
        <taxon>Bacteria</taxon>
        <taxon>Pseudomonadati</taxon>
        <taxon>Pseudomonadota</taxon>
        <taxon>Alphaproteobacteria</taxon>
        <taxon>Hyphomicrobiales</taxon>
        <taxon>Methylobacteriaceae</taxon>
        <taxon>Methylobacterium</taxon>
    </lineage>
</organism>
<dbReference type="EMBL" id="JAUFPX010000012">
    <property type="protein sequence ID" value="MDN3591582.1"/>
    <property type="molecule type" value="Genomic_DNA"/>
</dbReference>
<evidence type="ECO:0000259" key="4">
    <source>
        <dbReference type="Pfam" id="PF12000"/>
    </source>
</evidence>
<dbReference type="Gene3D" id="3.40.50.2000">
    <property type="entry name" value="Glycogen Phosphorylase B"/>
    <property type="match status" value="1"/>
</dbReference>
<evidence type="ECO:0000259" key="3">
    <source>
        <dbReference type="Pfam" id="PF00534"/>
    </source>
</evidence>
<dbReference type="SUPFAM" id="SSF53756">
    <property type="entry name" value="UDP-Glycosyltransferase/glycogen phosphorylase"/>
    <property type="match status" value="1"/>
</dbReference>
<dbReference type="Pfam" id="PF12000">
    <property type="entry name" value="Glyco_trans_4_3"/>
    <property type="match status" value="1"/>
</dbReference>
<dbReference type="Pfam" id="PF00534">
    <property type="entry name" value="Glycos_transf_1"/>
    <property type="match status" value="1"/>
</dbReference>
<comment type="caution">
    <text evidence="5">The sequence shown here is derived from an EMBL/GenBank/DDBJ whole genome shotgun (WGS) entry which is preliminary data.</text>
</comment>
<dbReference type="InterPro" id="IPR022623">
    <property type="entry name" value="Glyco_trans_4"/>
</dbReference>
<accession>A0ABT8BHG2</accession>
<name>A0ABT8BHG2_9HYPH</name>
<dbReference type="RefSeq" id="WP_238225587.1">
    <property type="nucleotide sequence ID" value="NZ_BPQD01000014.1"/>
</dbReference>
<evidence type="ECO:0000313" key="5">
    <source>
        <dbReference type="EMBL" id="MDN3591582.1"/>
    </source>
</evidence>
<protein>
    <submittedName>
        <fullName evidence="5">Glycosyltransferase</fullName>
        <ecNumber evidence="5">2.4.-.-</ecNumber>
    </submittedName>
</protein>
<dbReference type="EC" id="2.4.-.-" evidence="5"/>
<keyword evidence="1 5" id="KW-0328">Glycosyltransferase</keyword>
<dbReference type="PANTHER" id="PTHR12526">
    <property type="entry name" value="GLYCOSYLTRANSFERASE"/>
    <property type="match status" value="1"/>
</dbReference>
<feature type="domain" description="Glycosyl transferase family 1" evidence="3">
    <location>
        <begin position="205"/>
        <end position="372"/>
    </location>
</feature>
<keyword evidence="6" id="KW-1185">Reference proteome</keyword>
<dbReference type="Proteomes" id="UP001224644">
    <property type="component" value="Unassembled WGS sequence"/>
</dbReference>